<dbReference type="Proteomes" id="UP000275078">
    <property type="component" value="Unassembled WGS sequence"/>
</dbReference>
<evidence type="ECO:0000313" key="2">
    <source>
        <dbReference type="EMBL" id="RPA85059.1"/>
    </source>
</evidence>
<evidence type="ECO:0000313" key="3">
    <source>
        <dbReference type="Proteomes" id="UP000275078"/>
    </source>
</evidence>
<evidence type="ECO:0000256" key="1">
    <source>
        <dbReference type="SAM" id="MobiDB-lite"/>
    </source>
</evidence>
<protein>
    <submittedName>
        <fullName evidence="2">Uncharacterized protein</fullName>
    </submittedName>
</protein>
<proteinExistence type="predicted"/>
<accession>A0A3N4IGV5</accession>
<dbReference type="EMBL" id="ML119655">
    <property type="protein sequence ID" value="RPA85059.1"/>
    <property type="molecule type" value="Genomic_DNA"/>
</dbReference>
<organism evidence="2 3">
    <name type="scientific">Ascobolus immersus RN42</name>
    <dbReference type="NCBI Taxonomy" id="1160509"/>
    <lineage>
        <taxon>Eukaryota</taxon>
        <taxon>Fungi</taxon>
        <taxon>Dikarya</taxon>
        <taxon>Ascomycota</taxon>
        <taxon>Pezizomycotina</taxon>
        <taxon>Pezizomycetes</taxon>
        <taxon>Pezizales</taxon>
        <taxon>Ascobolaceae</taxon>
        <taxon>Ascobolus</taxon>
    </lineage>
</organism>
<sequence length="553" mass="63486">MYLHNSNRLWDDEDTSDDLAGSAGFTDLVGLLDRMSLDEEDAYDDDRASITAVSSFSLSESTDDDSSTDTFSDEDDEGYASGDDFIDEDGQHIAIAFLFHCEVDNNLEPLVLDYWDLQSLIREAVPTLHNKFPQYRQLVEVLFGMSRQFLGVSIFRMDLVTYTGMMPGFVGTYLHEARARLNVEENGIDGVERELRHAVKLHSELVEYGLLWARIWPVDAATVSMYGHIEGAFLVETAALCLELASTIQREVTEVDAFIDDLLSRHEEDEKRNLSNQMQHAQLDHLIPSFSHTIVSPHLDAPVSQLTSPTTQSTQQVHIHSPGVNRNGQRTRPFDLVTLINTHLNTLSNDYGVFDLFLKNRLPKSQPLDKYERLCRKLRDYRELVAELSEEYMTSYKMKYEAPHTEAESETMDIGLVTFKDELKEWQFRLNEFINWLNDENVPSRRAGKNLWDRMHGIDPTERVKRRGAERRNEARYESQVAHELAELKRVLEYLGNRAETMVKVVDAWYRDAGKTFIYKKDGWYLGPEAWENATELEDAEDSEIDAMISVPG</sequence>
<reference evidence="2 3" key="1">
    <citation type="journal article" date="2018" name="Nat. Ecol. Evol.">
        <title>Pezizomycetes genomes reveal the molecular basis of ectomycorrhizal truffle lifestyle.</title>
        <authorList>
            <person name="Murat C."/>
            <person name="Payen T."/>
            <person name="Noel B."/>
            <person name="Kuo A."/>
            <person name="Morin E."/>
            <person name="Chen J."/>
            <person name="Kohler A."/>
            <person name="Krizsan K."/>
            <person name="Balestrini R."/>
            <person name="Da Silva C."/>
            <person name="Montanini B."/>
            <person name="Hainaut M."/>
            <person name="Levati E."/>
            <person name="Barry K.W."/>
            <person name="Belfiori B."/>
            <person name="Cichocki N."/>
            <person name="Clum A."/>
            <person name="Dockter R.B."/>
            <person name="Fauchery L."/>
            <person name="Guy J."/>
            <person name="Iotti M."/>
            <person name="Le Tacon F."/>
            <person name="Lindquist E.A."/>
            <person name="Lipzen A."/>
            <person name="Malagnac F."/>
            <person name="Mello A."/>
            <person name="Molinier V."/>
            <person name="Miyauchi S."/>
            <person name="Poulain J."/>
            <person name="Riccioni C."/>
            <person name="Rubini A."/>
            <person name="Sitrit Y."/>
            <person name="Splivallo R."/>
            <person name="Traeger S."/>
            <person name="Wang M."/>
            <person name="Zifcakova L."/>
            <person name="Wipf D."/>
            <person name="Zambonelli A."/>
            <person name="Paolocci F."/>
            <person name="Nowrousian M."/>
            <person name="Ottonello S."/>
            <person name="Baldrian P."/>
            <person name="Spatafora J.W."/>
            <person name="Henrissat B."/>
            <person name="Nagy L.G."/>
            <person name="Aury J.M."/>
            <person name="Wincker P."/>
            <person name="Grigoriev I.V."/>
            <person name="Bonfante P."/>
            <person name="Martin F.M."/>
        </authorList>
    </citation>
    <scope>NUCLEOTIDE SEQUENCE [LARGE SCALE GENOMIC DNA]</scope>
    <source>
        <strain evidence="2 3">RN42</strain>
    </source>
</reference>
<feature type="compositionally biased region" description="Low complexity" evidence="1">
    <location>
        <begin position="304"/>
        <end position="316"/>
    </location>
</feature>
<feature type="region of interest" description="Disordered" evidence="1">
    <location>
        <begin position="304"/>
        <end position="327"/>
    </location>
</feature>
<keyword evidence="3" id="KW-1185">Reference proteome</keyword>
<name>A0A3N4IGV5_ASCIM</name>
<gene>
    <name evidence="2" type="ORF">BJ508DRAFT_373789</name>
</gene>
<feature type="region of interest" description="Disordered" evidence="1">
    <location>
        <begin position="59"/>
        <end position="82"/>
    </location>
</feature>
<feature type="compositionally biased region" description="Acidic residues" evidence="1">
    <location>
        <begin position="61"/>
        <end position="82"/>
    </location>
</feature>
<dbReference type="AlphaFoldDB" id="A0A3N4IGV5"/>